<protein>
    <recommendedName>
        <fullName evidence="5">Glutathione S-transferase</fullName>
    </recommendedName>
</protein>
<evidence type="ECO:0000313" key="3">
    <source>
        <dbReference type="EMBL" id="OJI93271.1"/>
    </source>
</evidence>
<dbReference type="Gene3D" id="3.40.30.10">
    <property type="entry name" value="Glutaredoxin"/>
    <property type="match status" value="1"/>
</dbReference>
<dbReference type="InterPro" id="IPR004045">
    <property type="entry name" value="Glutathione_S-Trfase_N"/>
</dbReference>
<dbReference type="PANTHER" id="PTHR44051:SF8">
    <property type="entry name" value="GLUTATHIONE S-TRANSFERASE GSTA"/>
    <property type="match status" value="1"/>
</dbReference>
<feature type="domain" description="GST N-terminal" evidence="1">
    <location>
        <begin position="1"/>
        <end position="65"/>
    </location>
</feature>
<dbReference type="InterPro" id="IPR010987">
    <property type="entry name" value="Glutathione-S-Trfase_C-like"/>
</dbReference>
<organism evidence="3 4">
    <name type="scientific">Planktotalea frisia</name>
    <dbReference type="NCBI Taxonomy" id="696762"/>
    <lineage>
        <taxon>Bacteria</taxon>
        <taxon>Pseudomonadati</taxon>
        <taxon>Pseudomonadota</taxon>
        <taxon>Alphaproteobacteria</taxon>
        <taxon>Rhodobacterales</taxon>
        <taxon>Paracoccaceae</taxon>
        <taxon>Planktotalea</taxon>
    </lineage>
</organism>
<evidence type="ECO:0008006" key="5">
    <source>
        <dbReference type="Google" id="ProtNLM"/>
    </source>
</evidence>
<comment type="caution">
    <text evidence="3">The sequence shown here is derived from an EMBL/GenBank/DDBJ whole genome shotgun (WGS) entry which is preliminary data.</text>
</comment>
<keyword evidence="4" id="KW-1185">Reference proteome</keyword>
<proteinExistence type="predicted"/>
<feature type="domain" description="GST C-terminal" evidence="2">
    <location>
        <begin position="46"/>
        <end position="185"/>
    </location>
</feature>
<dbReference type="AlphaFoldDB" id="A0A1L9NVM5"/>
<dbReference type="Pfam" id="PF13417">
    <property type="entry name" value="GST_N_3"/>
    <property type="match status" value="1"/>
</dbReference>
<dbReference type="CDD" id="cd03196">
    <property type="entry name" value="GST_C_5"/>
    <property type="match status" value="1"/>
</dbReference>
<dbReference type="InterPro" id="IPR036249">
    <property type="entry name" value="Thioredoxin-like_sf"/>
</dbReference>
<dbReference type="PROSITE" id="PS50405">
    <property type="entry name" value="GST_CTER"/>
    <property type="match status" value="1"/>
</dbReference>
<accession>A0A1L9NVM5</accession>
<dbReference type="PROSITE" id="PS50404">
    <property type="entry name" value="GST_NTER"/>
    <property type="match status" value="1"/>
</dbReference>
<sequence>MRARLAIASAGLRPEHREIVLRDKAREFLAASPKGTVPVVVDGERVIEQSLDVMRWALGQNDPEGLLDLSEDALGLIEQCDGPFKEALDRTKYVSRYGSDPDAERANAQVFLDLLGTRLSQNQYLCGAKITLADIAIFPFIRQFAHIDRARFDTDAPESLRNWLDAFLTSERFASIMQKYPKWEAGDPLLWFGDMQA</sequence>
<evidence type="ECO:0000313" key="4">
    <source>
        <dbReference type="Proteomes" id="UP000184514"/>
    </source>
</evidence>
<reference evidence="3 4" key="1">
    <citation type="submission" date="2016-10" db="EMBL/GenBank/DDBJ databases">
        <title>Genome sequence of Planktotalea frisia SH6-1.</title>
        <authorList>
            <person name="Poehlein A."/>
            <person name="Bakenhus I."/>
            <person name="Voget S."/>
            <person name="Brinkhoff T."/>
            <person name="Simon M."/>
        </authorList>
    </citation>
    <scope>NUCLEOTIDE SEQUENCE [LARGE SCALE GENOMIC DNA]</scope>
    <source>
        <strain evidence="3 4">SH6-1</strain>
    </source>
</reference>
<dbReference type="EMBL" id="MLCB01000150">
    <property type="protein sequence ID" value="OJI93271.1"/>
    <property type="molecule type" value="Genomic_DNA"/>
</dbReference>
<gene>
    <name evidence="3" type="ORF">PFRI_25300</name>
</gene>
<dbReference type="Proteomes" id="UP000184514">
    <property type="component" value="Unassembled WGS sequence"/>
</dbReference>
<dbReference type="Pfam" id="PF13410">
    <property type="entry name" value="GST_C_2"/>
    <property type="match status" value="1"/>
</dbReference>
<name>A0A1L9NVM5_9RHOB</name>
<dbReference type="SUPFAM" id="SSF47616">
    <property type="entry name" value="GST C-terminal domain-like"/>
    <property type="match status" value="1"/>
</dbReference>
<dbReference type="SUPFAM" id="SSF52833">
    <property type="entry name" value="Thioredoxin-like"/>
    <property type="match status" value="1"/>
</dbReference>
<evidence type="ECO:0000259" key="1">
    <source>
        <dbReference type="PROSITE" id="PS50404"/>
    </source>
</evidence>
<dbReference type="Gene3D" id="1.20.1050.10">
    <property type="match status" value="1"/>
</dbReference>
<dbReference type="PANTHER" id="PTHR44051">
    <property type="entry name" value="GLUTATHIONE S-TRANSFERASE-RELATED"/>
    <property type="match status" value="1"/>
</dbReference>
<dbReference type="InterPro" id="IPR036282">
    <property type="entry name" value="Glutathione-S-Trfase_C_sf"/>
</dbReference>
<dbReference type="STRING" id="696762.PFRI_25300"/>
<evidence type="ECO:0000259" key="2">
    <source>
        <dbReference type="PROSITE" id="PS50405"/>
    </source>
</evidence>